<organism evidence="3 4">
    <name type="scientific">Candidatus Afipia apatlaquensis</name>
    <dbReference type="NCBI Taxonomy" id="2712852"/>
    <lineage>
        <taxon>Bacteria</taxon>
        <taxon>Pseudomonadati</taxon>
        <taxon>Pseudomonadota</taxon>
        <taxon>Alphaproteobacteria</taxon>
        <taxon>Hyphomicrobiales</taxon>
        <taxon>Nitrobacteraceae</taxon>
        <taxon>Afipia</taxon>
    </lineage>
</organism>
<dbReference type="AlphaFoldDB" id="A0A7C9RLE2"/>
<dbReference type="GO" id="GO:0022857">
    <property type="term" value="F:transmembrane transporter activity"/>
    <property type="evidence" value="ECO:0007669"/>
    <property type="project" value="InterPro"/>
</dbReference>
<feature type="transmembrane region" description="Helical" evidence="1">
    <location>
        <begin position="6"/>
        <end position="26"/>
    </location>
</feature>
<evidence type="ECO:0000313" key="3">
    <source>
        <dbReference type="EMBL" id="NGX99842.1"/>
    </source>
</evidence>
<evidence type="ECO:0000256" key="1">
    <source>
        <dbReference type="SAM" id="Phobius"/>
    </source>
</evidence>
<dbReference type="InterPro" id="IPR020846">
    <property type="entry name" value="MFS_dom"/>
</dbReference>
<gene>
    <name evidence="3" type="ORF">G4V63_33080</name>
</gene>
<dbReference type="PROSITE" id="PS50850">
    <property type="entry name" value="MFS"/>
    <property type="match status" value="1"/>
</dbReference>
<keyword evidence="1" id="KW-0812">Transmembrane</keyword>
<sequence length="67" mass="6746">MAGAEALTIGTVGVVLGIALAGLVAWTSWRVTDARLIAPYFALAAAVGFALAIAALSARSPHRPAQT</sequence>
<proteinExistence type="predicted"/>
<evidence type="ECO:0000259" key="2">
    <source>
        <dbReference type="PROSITE" id="PS50850"/>
    </source>
</evidence>
<dbReference type="EMBL" id="JAAMRR010001701">
    <property type="protein sequence ID" value="NGX99842.1"/>
    <property type="molecule type" value="Genomic_DNA"/>
</dbReference>
<keyword evidence="4" id="KW-1185">Reference proteome</keyword>
<evidence type="ECO:0000313" key="4">
    <source>
        <dbReference type="Proteomes" id="UP000480266"/>
    </source>
</evidence>
<keyword evidence="1" id="KW-0472">Membrane</keyword>
<name>A0A7C9RLE2_9BRAD</name>
<reference evidence="3" key="1">
    <citation type="submission" date="2020-02" db="EMBL/GenBank/DDBJ databases">
        <title>Draft genome sequence of Candidatus Afipia apatlaquensis IBT-C3, a potential strain for decolorization of textile dyes.</title>
        <authorList>
            <person name="Sanchez-Reyes A."/>
            <person name="Breton-Deval L."/>
            <person name="Mangelson H."/>
            <person name="Sanchez-Flores A."/>
        </authorList>
    </citation>
    <scope>NUCLEOTIDE SEQUENCE [LARGE SCALE GENOMIC DNA]</scope>
    <source>
        <strain evidence="3">IBT-C3</strain>
    </source>
</reference>
<feature type="transmembrane region" description="Helical" evidence="1">
    <location>
        <begin position="38"/>
        <end position="58"/>
    </location>
</feature>
<feature type="domain" description="Major facilitator superfamily (MFS) profile" evidence="2">
    <location>
        <begin position="1"/>
        <end position="67"/>
    </location>
</feature>
<comment type="caution">
    <text evidence="3">The sequence shown here is derived from an EMBL/GenBank/DDBJ whole genome shotgun (WGS) entry which is preliminary data.</text>
</comment>
<protein>
    <recommendedName>
        <fullName evidence="2">Major facilitator superfamily (MFS) profile domain-containing protein</fullName>
    </recommendedName>
</protein>
<dbReference type="Proteomes" id="UP000480266">
    <property type="component" value="Unassembled WGS sequence"/>
</dbReference>
<accession>A0A7C9RLE2</accession>
<keyword evidence="1" id="KW-1133">Transmembrane helix</keyword>